<protein>
    <submittedName>
        <fullName evidence="8">Response regulator</fullName>
    </submittedName>
</protein>
<accession>A0ABW3TZJ0</accession>
<dbReference type="CDD" id="cd17535">
    <property type="entry name" value="REC_NarL-like"/>
    <property type="match status" value="1"/>
</dbReference>
<dbReference type="Gene3D" id="3.40.50.2300">
    <property type="match status" value="1"/>
</dbReference>
<feature type="domain" description="HTH luxR-type" evidence="6">
    <location>
        <begin position="142"/>
        <end position="207"/>
    </location>
</feature>
<evidence type="ECO:0000256" key="3">
    <source>
        <dbReference type="ARBA" id="ARBA00023125"/>
    </source>
</evidence>
<dbReference type="Pfam" id="PF00196">
    <property type="entry name" value="GerE"/>
    <property type="match status" value="1"/>
</dbReference>
<evidence type="ECO:0000313" key="9">
    <source>
        <dbReference type="Proteomes" id="UP001597231"/>
    </source>
</evidence>
<gene>
    <name evidence="8" type="ORF">ACFQ38_12540</name>
</gene>
<dbReference type="PROSITE" id="PS50110">
    <property type="entry name" value="RESPONSE_REGULATORY"/>
    <property type="match status" value="1"/>
</dbReference>
<feature type="modified residue" description="4-aspartylphosphate" evidence="5">
    <location>
        <position position="53"/>
    </location>
</feature>
<evidence type="ECO:0000313" key="8">
    <source>
        <dbReference type="EMBL" id="MFD1205918.1"/>
    </source>
</evidence>
<dbReference type="RefSeq" id="WP_381481244.1">
    <property type="nucleotide sequence ID" value="NZ_JBHTLT010000100.1"/>
</dbReference>
<evidence type="ECO:0000256" key="4">
    <source>
        <dbReference type="ARBA" id="ARBA00023163"/>
    </source>
</evidence>
<name>A0ABW3TZJ0_9BACL</name>
<dbReference type="SMART" id="SM00448">
    <property type="entry name" value="REC"/>
    <property type="match status" value="1"/>
</dbReference>
<reference evidence="9" key="1">
    <citation type="journal article" date="2019" name="Int. J. Syst. Evol. Microbiol.">
        <title>The Global Catalogue of Microorganisms (GCM) 10K type strain sequencing project: providing services to taxonomists for standard genome sequencing and annotation.</title>
        <authorList>
            <consortium name="The Broad Institute Genomics Platform"/>
            <consortium name="The Broad Institute Genome Sequencing Center for Infectious Disease"/>
            <person name="Wu L."/>
            <person name="Ma J."/>
        </authorList>
    </citation>
    <scope>NUCLEOTIDE SEQUENCE [LARGE SCALE GENOMIC DNA]</scope>
    <source>
        <strain evidence="9">CCUG 53915</strain>
    </source>
</reference>
<dbReference type="CDD" id="cd06170">
    <property type="entry name" value="LuxR_C_like"/>
    <property type="match status" value="1"/>
</dbReference>
<dbReference type="InterPro" id="IPR051015">
    <property type="entry name" value="EvgA-like"/>
</dbReference>
<keyword evidence="4" id="KW-0804">Transcription</keyword>
<dbReference type="Pfam" id="PF00072">
    <property type="entry name" value="Response_reg"/>
    <property type="match status" value="1"/>
</dbReference>
<feature type="domain" description="Response regulatory" evidence="7">
    <location>
        <begin position="2"/>
        <end position="118"/>
    </location>
</feature>
<keyword evidence="2" id="KW-0805">Transcription regulation</keyword>
<organism evidence="8 9">
    <name type="scientific">Sporosarcina contaminans</name>
    <dbReference type="NCBI Taxonomy" id="633403"/>
    <lineage>
        <taxon>Bacteria</taxon>
        <taxon>Bacillati</taxon>
        <taxon>Bacillota</taxon>
        <taxon>Bacilli</taxon>
        <taxon>Bacillales</taxon>
        <taxon>Caryophanaceae</taxon>
        <taxon>Sporosarcina</taxon>
    </lineage>
</organism>
<dbReference type="InterPro" id="IPR011006">
    <property type="entry name" value="CheY-like_superfamily"/>
</dbReference>
<keyword evidence="1 5" id="KW-0597">Phosphoprotein</keyword>
<evidence type="ECO:0000256" key="1">
    <source>
        <dbReference type="ARBA" id="ARBA00022553"/>
    </source>
</evidence>
<evidence type="ECO:0000256" key="5">
    <source>
        <dbReference type="PROSITE-ProRule" id="PRU00169"/>
    </source>
</evidence>
<dbReference type="InterPro" id="IPR016032">
    <property type="entry name" value="Sig_transdc_resp-reg_C-effctor"/>
</dbReference>
<keyword evidence="9" id="KW-1185">Reference proteome</keyword>
<dbReference type="Proteomes" id="UP001597231">
    <property type="component" value="Unassembled WGS sequence"/>
</dbReference>
<dbReference type="InterPro" id="IPR001789">
    <property type="entry name" value="Sig_transdc_resp-reg_receiver"/>
</dbReference>
<proteinExistence type="predicted"/>
<dbReference type="EMBL" id="JBHTLT010000100">
    <property type="protein sequence ID" value="MFD1205918.1"/>
    <property type="molecule type" value="Genomic_DNA"/>
</dbReference>
<keyword evidence="3" id="KW-0238">DNA-binding</keyword>
<dbReference type="PANTHER" id="PTHR45566">
    <property type="entry name" value="HTH-TYPE TRANSCRIPTIONAL REGULATOR YHJB-RELATED"/>
    <property type="match status" value="1"/>
</dbReference>
<dbReference type="PANTHER" id="PTHR45566:SF2">
    <property type="entry name" value="NARL SUBFAMILY"/>
    <property type="match status" value="1"/>
</dbReference>
<dbReference type="PROSITE" id="PS50043">
    <property type="entry name" value="HTH_LUXR_2"/>
    <property type="match status" value="1"/>
</dbReference>
<dbReference type="InterPro" id="IPR000792">
    <property type="entry name" value="Tscrpt_reg_LuxR_C"/>
</dbReference>
<evidence type="ECO:0000256" key="2">
    <source>
        <dbReference type="ARBA" id="ARBA00023015"/>
    </source>
</evidence>
<dbReference type="SUPFAM" id="SSF52172">
    <property type="entry name" value="CheY-like"/>
    <property type="match status" value="1"/>
</dbReference>
<dbReference type="PRINTS" id="PR00038">
    <property type="entry name" value="HTHLUXR"/>
</dbReference>
<sequence length="214" mass="24286">MRIGIVENHPVMRKGLVSLFAADQRYEVVGEADHNADAMKLLSKVKPDLFIVDLQLGQEYGLDFIVEAKKRGYAGKFLIFTSSISKKDFWRAQEIGVEGLILKEALPEEILHALQIIQKGRKYYDSSIVEFKINSHRLHSNQYDSIEQLTPKEMEVLLKLGKGYSNKEISQALFITEYTVKKHVSQILSKLELSDRTHAALFANAIGLVTYMAN</sequence>
<evidence type="ECO:0000259" key="6">
    <source>
        <dbReference type="PROSITE" id="PS50043"/>
    </source>
</evidence>
<evidence type="ECO:0000259" key="7">
    <source>
        <dbReference type="PROSITE" id="PS50110"/>
    </source>
</evidence>
<dbReference type="SMART" id="SM00421">
    <property type="entry name" value="HTH_LUXR"/>
    <property type="match status" value="1"/>
</dbReference>
<dbReference type="InterPro" id="IPR058245">
    <property type="entry name" value="NreC/VraR/RcsB-like_REC"/>
</dbReference>
<dbReference type="SUPFAM" id="SSF46894">
    <property type="entry name" value="C-terminal effector domain of the bipartite response regulators"/>
    <property type="match status" value="1"/>
</dbReference>
<comment type="caution">
    <text evidence="8">The sequence shown here is derived from an EMBL/GenBank/DDBJ whole genome shotgun (WGS) entry which is preliminary data.</text>
</comment>